<keyword evidence="3" id="KW-1185">Reference proteome</keyword>
<dbReference type="PANTHER" id="PTHR33055">
    <property type="entry name" value="TRANSPOSASE FOR INSERTION SEQUENCE ELEMENT IS1111A"/>
    <property type="match status" value="1"/>
</dbReference>
<organism evidence="2 3">
    <name type="scientific">Streptomyces thermolineatus</name>
    <dbReference type="NCBI Taxonomy" id="44033"/>
    <lineage>
        <taxon>Bacteria</taxon>
        <taxon>Bacillati</taxon>
        <taxon>Actinomycetota</taxon>
        <taxon>Actinomycetes</taxon>
        <taxon>Kitasatosporales</taxon>
        <taxon>Streptomycetaceae</taxon>
        <taxon>Streptomyces</taxon>
    </lineage>
</organism>
<proteinExistence type="predicted"/>
<comment type="caution">
    <text evidence="2">The sequence shown here is derived from an EMBL/GenBank/DDBJ whole genome shotgun (WGS) entry which is preliminary data.</text>
</comment>
<reference evidence="2 3" key="1">
    <citation type="journal article" date="2019" name="Int. J. Syst. Evol. Microbiol.">
        <title>The Global Catalogue of Microorganisms (GCM) 10K type strain sequencing project: providing services to taxonomists for standard genome sequencing and annotation.</title>
        <authorList>
            <consortium name="The Broad Institute Genomics Platform"/>
            <consortium name="The Broad Institute Genome Sequencing Center for Infectious Disease"/>
            <person name="Wu L."/>
            <person name="Ma J."/>
        </authorList>
    </citation>
    <scope>NUCLEOTIDE SEQUENCE [LARGE SCALE GENOMIC DNA]</scope>
    <source>
        <strain evidence="2 3">JCM 6307</strain>
    </source>
</reference>
<evidence type="ECO:0000259" key="1">
    <source>
        <dbReference type="Pfam" id="PF02371"/>
    </source>
</evidence>
<evidence type="ECO:0000313" key="2">
    <source>
        <dbReference type="EMBL" id="GAA2508012.1"/>
    </source>
</evidence>
<evidence type="ECO:0000313" key="3">
    <source>
        <dbReference type="Proteomes" id="UP001501358"/>
    </source>
</evidence>
<feature type="domain" description="Transposase IS116/IS110/IS902 C-terminal" evidence="1">
    <location>
        <begin position="43"/>
        <end position="127"/>
    </location>
</feature>
<dbReference type="EMBL" id="BAAATA010000043">
    <property type="protein sequence ID" value="GAA2508012.1"/>
    <property type="molecule type" value="Genomic_DNA"/>
</dbReference>
<dbReference type="InterPro" id="IPR047650">
    <property type="entry name" value="Transpos_IS110"/>
</dbReference>
<gene>
    <name evidence="2" type="ORF">GCM10010406_50740</name>
</gene>
<sequence length="172" mass="18240">MPGTGTLDIVIPSLAGQLAAAHTQRRAMEAQINSLLEAHPLSKVLTSMPGVGVRAAAVLLVTVGDGTGFPSAAHLASYAGLAPTTKSSGTSIHGEHAPRGGNRQLKRAMFLSAFACMNADPASRIYYDRQRARGKTHTQALLRLARQRISVLFAMLRDGTFYESRVPETATA</sequence>
<dbReference type="PANTHER" id="PTHR33055:SF3">
    <property type="entry name" value="PUTATIVE TRANSPOSASE FOR IS117-RELATED"/>
    <property type="match status" value="1"/>
</dbReference>
<dbReference type="InterPro" id="IPR003346">
    <property type="entry name" value="Transposase_20"/>
</dbReference>
<name>A0ABN3MTW5_9ACTN</name>
<dbReference type="Proteomes" id="UP001501358">
    <property type="component" value="Unassembled WGS sequence"/>
</dbReference>
<dbReference type="Pfam" id="PF02371">
    <property type="entry name" value="Transposase_20"/>
    <property type="match status" value="1"/>
</dbReference>
<accession>A0ABN3MTW5</accession>
<protein>
    <recommendedName>
        <fullName evidence="1">Transposase IS116/IS110/IS902 C-terminal domain-containing protein</fullName>
    </recommendedName>
</protein>